<dbReference type="Pfam" id="PF13320">
    <property type="entry name" value="GH123_cat"/>
    <property type="match status" value="1"/>
</dbReference>
<organism evidence="3 4">
    <name type="scientific">Pedobacter insulae</name>
    <dbReference type="NCBI Taxonomy" id="414048"/>
    <lineage>
        <taxon>Bacteria</taxon>
        <taxon>Pseudomonadati</taxon>
        <taxon>Bacteroidota</taxon>
        <taxon>Sphingobacteriia</taxon>
        <taxon>Sphingobacteriales</taxon>
        <taxon>Sphingobacteriaceae</taxon>
        <taxon>Pedobacter</taxon>
    </lineage>
</organism>
<dbReference type="Pfam" id="PF22680">
    <property type="entry name" value="Glyco_hydro_123_N_2"/>
    <property type="match status" value="1"/>
</dbReference>
<protein>
    <submittedName>
        <fullName evidence="3">Uncharacterized protein</fullName>
    </submittedName>
</protein>
<dbReference type="AlphaFoldDB" id="A0A1I2XXC7"/>
<dbReference type="EMBL" id="FOPP01000006">
    <property type="protein sequence ID" value="SFH18150.1"/>
    <property type="molecule type" value="Genomic_DNA"/>
</dbReference>
<feature type="domain" description="Glycoside hydrolase 123 N-terminal" evidence="2">
    <location>
        <begin position="92"/>
        <end position="231"/>
    </location>
</feature>
<dbReference type="InterPro" id="IPR053850">
    <property type="entry name" value="Glyco_hydro_123_N_2"/>
</dbReference>
<evidence type="ECO:0000259" key="2">
    <source>
        <dbReference type="Pfam" id="PF22680"/>
    </source>
</evidence>
<keyword evidence="4" id="KW-1185">Reference proteome</keyword>
<feature type="domain" description="Glycoside hydrolase 123 catalytic" evidence="1">
    <location>
        <begin position="262"/>
        <end position="571"/>
    </location>
</feature>
<evidence type="ECO:0000313" key="4">
    <source>
        <dbReference type="Proteomes" id="UP000199666"/>
    </source>
</evidence>
<proteinExistence type="predicted"/>
<accession>A0A1I2XXC7</accession>
<sequence length="618" mass="71586">MIEYKSPDENRDFFYVYNTNVCVKLATTNFFTSDLIIYLRFMKYLFLILSACITLNLKAQDVSLALQKQPKLDNHTIAHFWLGAPSGLNTSFASADQRFAKNLPPKVALQKSWSTKAWKGEKIHTQLLTWTRDKSVAIRVQINDLEDERGNLLKKENISTGFIKYVITDEFRNGCGHRKAKDFDSSYVADLIDTKTSSLVIEQNTTQPIWISIKVPENTLPGNYKGTVKISGTQEITLPIQVEVLNRTLPAPREWAYDLDLWQHPASIARVHNVPLWGNEHFGYMKSYYQMLVNAGQKTITTSIVNEPWGHQTYDDYPSLVKWTKKKDGSWVYDYNLFDKYVSFVMDCGIDQRINCYSMVPWKIAFTYYDENLQKEVIFTDPIGTPAYNAFWKTMLTDFTKHLKEKGWFNKTYIAMDERPMKAMQDVIKLLKSVDQNWKIALAGDYHAEIEADIDNYCIASRWSFPANVLQKRKEAGKISTWYTCCTEPYPNGFSFSSPAESVWMGWYTAHKNMDGYLRWAYNSWTKNPLIDTRFTTWPAGDTYQIYPGPLSSVRFEKLIEGGQDFEKIKQLRSLYQQNGRSSKLAELNKALEDFEIKDLANITADEMLNKVRKLLNE</sequence>
<dbReference type="InterPro" id="IPR025150">
    <property type="entry name" value="GH123_cat"/>
</dbReference>
<gene>
    <name evidence="3" type="ORF">SAMN04489864_106100</name>
</gene>
<name>A0A1I2XXC7_9SPHI</name>
<evidence type="ECO:0000313" key="3">
    <source>
        <dbReference type="EMBL" id="SFH18150.1"/>
    </source>
</evidence>
<evidence type="ECO:0000259" key="1">
    <source>
        <dbReference type="Pfam" id="PF13320"/>
    </source>
</evidence>
<dbReference type="STRING" id="414048.SAMN04489864_106100"/>
<dbReference type="Proteomes" id="UP000199666">
    <property type="component" value="Unassembled WGS sequence"/>
</dbReference>
<reference evidence="3 4" key="1">
    <citation type="submission" date="2016-10" db="EMBL/GenBank/DDBJ databases">
        <authorList>
            <person name="de Groot N.N."/>
        </authorList>
    </citation>
    <scope>NUCLEOTIDE SEQUENCE [LARGE SCALE GENOMIC DNA]</scope>
    <source>
        <strain evidence="3 4">DSM 18684</strain>
    </source>
</reference>